<protein>
    <submittedName>
        <fullName evidence="6">Aldehyde dehydrogenase (NAD+)</fullName>
    </submittedName>
</protein>
<gene>
    <name evidence="6" type="ORF">Ga0074812_105103</name>
</gene>
<dbReference type="SUPFAM" id="SSF53720">
    <property type="entry name" value="ALDH-like"/>
    <property type="match status" value="1"/>
</dbReference>
<name>A0A0S4QIV5_9ACTN</name>
<proteinExistence type="inferred from homology"/>
<evidence type="ECO:0000313" key="7">
    <source>
        <dbReference type="Proteomes" id="UP000198802"/>
    </source>
</evidence>
<feature type="domain" description="Aldehyde dehydrogenase" evidence="5">
    <location>
        <begin position="26"/>
        <end position="484"/>
    </location>
</feature>
<evidence type="ECO:0000256" key="2">
    <source>
        <dbReference type="ARBA" id="ARBA00023002"/>
    </source>
</evidence>
<evidence type="ECO:0000256" key="4">
    <source>
        <dbReference type="RuleBase" id="RU003345"/>
    </source>
</evidence>
<feature type="active site" evidence="3">
    <location>
        <position position="257"/>
    </location>
</feature>
<sequence>MADTGMDRTRPPVHLCIGAERLAAGSGGTFEHVDPCTGEVDAVVPLAGPAEVEQSVRLAHEAFLRWRDVRPAERRRLLFRLADLIEQNADEFSRRAILDNGMAVSSAVGLVGGAVEWTRYYAGFADKISGRVASSFGPDGEFSYTLAQPYGVIAAIITWNGPLTSLSMKVPPALAAGNTVVVKPSELTPFAAELFADLVEAAGFPPGAVSVLPGTGEAGAALVEHPLVQKVSFTGGPVTAKAILRACAEQMKPACLELGGKSANLVFDDADLDAAIAWGTLRVLGTVSGQGCAFPTRMLVQESIYEEAIDRVARLVKGIRVGDPWDTATDIGPVVNQAAVDRILGMIEQARLDGARLVAGGGRLQGPLSGGYFLEPTVFADVEPSSELGQVEVFGPVLSMMPFSTEEEAIEIANCTRYGLSSYIQTTDVRRAHRVAERLVAGATMINGAPNMMVNRPFGGLGLSGYGKEGGPDGLAEFQRIKTVAMV</sequence>
<dbReference type="FunFam" id="3.40.605.10:FF:000007">
    <property type="entry name" value="NAD/NADP-dependent betaine aldehyde dehydrogenase"/>
    <property type="match status" value="1"/>
</dbReference>
<keyword evidence="2 4" id="KW-0560">Oxidoreductase</keyword>
<dbReference type="AlphaFoldDB" id="A0A0S4QIV5"/>
<comment type="similarity">
    <text evidence="1 4">Belongs to the aldehyde dehydrogenase family.</text>
</comment>
<evidence type="ECO:0000313" key="6">
    <source>
        <dbReference type="EMBL" id="CUU55453.1"/>
    </source>
</evidence>
<dbReference type="InterPro" id="IPR015590">
    <property type="entry name" value="Aldehyde_DH_dom"/>
</dbReference>
<dbReference type="InterPro" id="IPR016162">
    <property type="entry name" value="Ald_DH_N"/>
</dbReference>
<dbReference type="Gene3D" id="3.40.605.10">
    <property type="entry name" value="Aldehyde Dehydrogenase, Chain A, domain 1"/>
    <property type="match status" value="1"/>
</dbReference>
<evidence type="ECO:0000259" key="5">
    <source>
        <dbReference type="Pfam" id="PF00171"/>
    </source>
</evidence>
<dbReference type="PROSITE" id="PS00687">
    <property type="entry name" value="ALDEHYDE_DEHYDR_GLU"/>
    <property type="match status" value="1"/>
</dbReference>
<dbReference type="RefSeq" id="WP_193209829.1">
    <property type="nucleotide sequence ID" value="NZ_FAOZ01000005.1"/>
</dbReference>
<organism evidence="6 7">
    <name type="scientific">Parafrankia irregularis</name>
    <dbReference type="NCBI Taxonomy" id="795642"/>
    <lineage>
        <taxon>Bacteria</taxon>
        <taxon>Bacillati</taxon>
        <taxon>Actinomycetota</taxon>
        <taxon>Actinomycetes</taxon>
        <taxon>Frankiales</taxon>
        <taxon>Frankiaceae</taxon>
        <taxon>Parafrankia</taxon>
    </lineage>
</organism>
<dbReference type="Gene3D" id="3.40.309.10">
    <property type="entry name" value="Aldehyde Dehydrogenase, Chain A, domain 2"/>
    <property type="match status" value="1"/>
</dbReference>
<evidence type="ECO:0000256" key="3">
    <source>
        <dbReference type="PROSITE-ProRule" id="PRU10007"/>
    </source>
</evidence>
<evidence type="ECO:0000256" key="1">
    <source>
        <dbReference type="ARBA" id="ARBA00009986"/>
    </source>
</evidence>
<accession>A0A0S4QIV5</accession>
<keyword evidence="7" id="KW-1185">Reference proteome</keyword>
<dbReference type="Pfam" id="PF00171">
    <property type="entry name" value="Aldedh"/>
    <property type="match status" value="1"/>
</dbReference>
<dbReference type="PANTHER" id="PTHR11699">
    <property type="entry name" value="ALDEHYDE DEHYDROGENASE-RELATED"/>
    <property type="match status" value="1"/>
</dbReference>
<dbReference type="Proteomes" id="UP000198802">
    <property type="component" value="Unassembled WGS sequence"/>
</dbReference>
<dbReference type="InterPro" id="IPR029510">
    <property type="entry name" value="Ald_DH_CS_GLU"/>
</dbReference>
<dbReference type="InterPro" id="IPR016163">
    <property type="entry name" value="Ald_DH_C"/>
</dbReference>
<dbReference type="InterPro" id="IPR016161">
    <property type="entry name" value="Ald_DH/histidinol_DH"/>
</dbReference>
<dbReference type="EMBL" id="FAOZ01000005">
    <property type="protein sequence ID" value="CUU55453.1"/>
    <property type="molecule type" value="Genomic_DNA"/>
</dbReference>
<reference evidence="7" key="1">
    <citation type="submission" date="2015-11" db="EMBL/GenBank/DDBJ databases">
        <authorList>
            <person name="Varghese N."/>
        </authorList>
    </citation>
    <scope>NUCLEOTIDE SEQUENCE [LARGE SCALE GENOMIC DNA]</scope>
    <source>
        <strain evidence="7">DSM 45899</strain>
    </source>
</reference>
<dbReference type="GO" id="GO:0016620">
    <property type="term" value="F:oxidoreductase activity, acting on the aldehyde or oxo group of donors, NAD or NADP as acceptor"/>
    <property type="evidence" value="ECO:0007669"/>
    <property type="project" value="InterPro"/>
</dbReference>
<dbReference type="FunFam" id="3.40.309.10:FF:000012">
    <property type="entry name" value="Betaine aldehyde dehydrogenase"/>
    <property type="match status" value="1"/>
</dbReference>